<accession>A0ABD3CYG3</accession>
<dbReference type="PANTHER" id="PTHR37389:SF16">
    <property type="entry name" value="GLYCINE-RICH CELL WALL STRUCTURAL PROTEIN"/>
    <property type="match status" value="1"/>
</dbReference>
<protein>
    <recommendedName>
        <fullName evidence="5">Glycine-rich protein</fullName>
    </recommendedName>
</protein>
<dbReference type="Proteomes" id="UP001632038">
    <property type="component" value="Unassembled WGS sequence"/>
</dbReference>
<dbReference type="AlphaFoldDB" id="A0ABD3CYG3"/>
<organism evidence="3 4">
    <name type="scientific">Castilleja foliolosa</name>
    <dbReference type="NCBI Taxonomy" id="1961234"/>
    <lineage>
        <taxon>Eukaryota</taxon>
        <taxon>Viridiplantae</taxon>
        <taxon>Streptophyta</taxon>
        <taxon>Embryophyta</taxon>
        <taxon>Tracheophyta</taxon>
        <taxon>Spermatophyta</taxon>
        <taxon>Magnoliopsida</taxon>
        <taxon>eudicotyledons</taxon>
        <taxon>Gunneridae</taxon>
        <taxon>Pentapetalae</taxon>
        <taxon>asterids</taxon>
        <taxon>lamiids</taxon>
        <taxon>Lamiales</taxon>
        <taxon>Orobanchaceae</taxon>
        <taxon>Pedicularideae</taxon>
        <taxon>Castillejinae</taxon>
        <taxon>Castilleja</taxon>
    </lineage>
</organism>
<feature type="chain" id="PRO_5044788929" description="Glycine-rich protein" evidence="2">
    <location>
        <begin position="26"/>
        <end position="86"/>
    </location>
</feature>
<evidence type="ECO:0000256" key="1">
    <source>
        <dbReference type="SAM" id="MobiDB-lite"/>
    </source>
</evidence>
<comment type="caution">
    <text evidence="3">The sequence shown here is derived from an EMBL/GenBank/DDBJ whole genome shotgun (WGS) entry which is preliminary data.</text>
</comment>
<dbReference type="EMBL" id="JAVIJP010000028">
    <property type="protein sequence ID" value="KAL3634507.1"/>
    <property type="molecule type" value="Genomic_DNA"/>
</dbReference>
<dbReference type="PANTHER" id="PTHR37389">
    <property type="entry name" value="NODULIN-24"/>
    <property type="match status" value="1"/>
</dbReference>
<feature type="signal peptide" evidence="2">
    <location>
        <begin position="1"/>
        <end position="25"/>
    </location>
</feature>
<keyword evidence="2" id="KW-0732">Signal</keyword>
<feature type="compositionally biased region" description="Gly residues" evidence="1">
    <location>
        <begin position="65"/>
        <end position="75"/>
    </location>
</feature>
<gene>
    <name evidence="3" type="ORF">CASFOL_021561</name>
</gene>
<name>A0ABD3CYG3_9LAMI</name>
<evidence type="ECO:0000313" key="3">
    <source>
        <dbReference type="EMBL" id="KAL3634507.1"/>
    </source>
</evidence>
<evidence type="ECO:0000256" key="2">
    <source>
        <dbReference type="SAM" id="SignalP"/>
    </source>
</evidence>
<keyword evidence="4" id="KW-1185">Reference proteome</keyword>
<dbReference type="InterPro" id="IPR010800">
    <property type="entry name" value="GRP"/>
</dbReference>
<evidence type="ECO:0008006" key="5">
    <source>
        <dbReference type="Google" id="ProtNLM"/>
    </source>
</evidence>
<reference evidence="4" key="1">
    <citation type="journal article" date="2024" name="IScience">
        <title>Strigolactones Initiate the Formation of Haustorium-like Structures in Castilleja.</title>
        <authorList>
            <person name="Buerger M."/>
            <person name="Peterson D."/>
            <person name="Chory J."/>
        </authorList>
    </citation>
    <scope>NUCLEOTIDE SEQUENCE [LARGE SCALE GENOMIC DNA]</scope>
</reference>
<proteinExistence type="predicted"/>
<feature type="region of interest" description="Disordered" evidence="1">
    <location>
        <begin position="50"/>
        <end position="86"/>
    </location>
</feature>
<evidence type="ECO:0000313" key="4">
    <source>
        <dbReference type="Proteomes" id="UP001632038"/>
    </source>
</evidence>
<sequence length="86" mass="8888">MSSKVIVLLGLLLAMVLFFSTEVAARELTETSIAVDTSDVKTKGAGANYDFGPGYATDPYPVHPGRGGGRGGYGKAGQNDVARAKP</sequence>
<dbReference type="Pfam" id="PF07172">
    <property type="entry name" value="GRP"/>
    <property type="match status" value="1"/>
</dbReference>